<evidence type="ECO:0000313" key="1">
    <source>
        <dbReference type="EMBL" id="MBM7691475.1"/>
    </source>
</evidence>
<proteinExistence type="predicted"/>
<gene>
    <name evidence="1" type="ORF">JOC77_000880</name>
</gene>
<organism evidence="1 2">
    <name type="scientific">Peribacillus deserti</name>
    <dbReference type="NCBI Taxonomy" id="673318"/>
    <lineage>
        <taxon>Bacteria</taxon>
        <taxon>Bacillati</taxon>
        <taxon>Bacillota</taxon>
        <taxon>Bacilli</taxon>
        <taxon>Bacillales</taxon>
        <taxon>Bacillaceae</taxon>
        <taxon>Peribacillus</taxon>
    </lineage>
</organism>
<comment type="caution">
    <text evidence="1">The sequence shown here is derived from an EMBL/GenBank/DDBJ whole genome shotgun (WGS) entry which is preliminary data.</text>
</comment>
<name>A0ABS2QE83_9BACI</name>
<dbReference type="RefSeq" id="WP_204539014.1">
    <property type="nucleotide sequence ID" value="NZ_JAFBFI010000002.1"/>
</dbReference>
<evidence type="ECO:0000313" key="2">
    <source>
        <dbReference type="Proteomes" id="UP000823486"/>
    </source>
</evidence>
<sequence length="140" mass="15710">MSNNYYLSTSDFPSLQVAARELLKIISMQLDVNSAYIAKKSLTEMTVLSSFNKEEQIIPEGYSVEYGGTYCRLVITNKEEFMLTSDLSTFDLTKELEVTEQLGTKGFLGVTLKDRSGNVHKNAWHFQSGTTFVSSIEQAI</sequence>
<accession>A0ABS2QE83</accession>
<evidence type="ECO:0008006" key="3">
    <source>
        <dbReference type="Google" id="ProtNLM"/>
    </source>
</evidence>
<dbReference type="EMBL" id="JAFBFI010000002">
    <property type="protein sequence ID" value="MBM7691475.1"/>
    <property type="molecule type" value="Genomic_DNA"/>
</dbReference>
<dbReference type="Proteomes" id="UP000823486">
    <property type="component" value="Unassembled WGS sequence"/>
</dbReference>
<protein>
    <recommendedName>
        <fullName evidence="3">DUF1806 domain-containing protein</fullName>
    </recommendedName>
</protein>
<reference evidence="1 2" key="1">
    <citation type="submission" date="2021-01" db="EMBL/GenBank/DDBJ databases">
        <title>Genomic Encyclopedia of Type Strains, Phase IV (KMG-IV): sequencing the most valuable type-strain genomes for metagenomic binning, comparative biology and taxonomic classification.</title>
        <authorList>
            <person name="Goeker M."/>
        </authorList>
    </citation>
    <scope>NUCLEOTIDE SEQUENCE [LARGE SCALE GENOMIC DNA]</scope>
    <source>
        <strain evidence="1 2">DSM 105482</strain>
    </source>
</reference>
<keyword evidence="2" id="KW-1185">Reference proteome</keyword>